<protein>
    <recommendedName>
        <fullName evidence="4">Phospholipid/glycerol acyltransferase domain-containing protein</fullName>
    </recommendedName>
</protein>
<dbReference type="GO" id="GO:0006654">
    <property type="term" value="P:phosphatidic acid biosynthetic process"/>
    <property type="evidence" value="ECO:0007669"/>
    <property type="project" value="TreeGrafter"/>
</dbReference>
<reference evidence="5 6" key="1">
    <citation type="journal article" date="2014" name="Int. J. Syst. Evol. Microbiol.">
        <title>Complete genome sequence of Corynebacterium casei LMG S-19264T (=DSM 44701T), isolated from a smear-ripened cheese.</title>
        <authorList>
            <consortium name="US DOE Joint Genome Institute (JGI-PGF)"/>
            <person name="Walter F."/>
            <person name="Albersmeier A."/>
            <person name="Kalinowski J."/>
            <person name="Ruckert C."/>
        </authorList>
    </citation>
    <scope>NUCLEOTIDE SEQUENCE [LARGE SCALE GENOMIC DNA]</scope>
    <source>
        <strain evidence="5 6">CGMCC 1.12976</strain>
    </source>
</reference>
<accession>A0A917B011</accession>
<feature type="domain" description="Phospholipid/glycerol acyltransferase" evidence="4">
    <location>
        <begin position="49"/>
        <end position="166"/>
    </location>
</feature>
<sequence>MEFGNRYTSKAQAGARFVAQRMLLKPVIWSLVQVNITGREKVREVKGGYIVVANHSSHLDAPLILGSMPSRLSRYLAAAAAADYFFDVWWRKGLTALFFNAFPVDRSANAKSNGFTTKLLKRGVPLLIFPEGTRSKDGTIAPFKGGAAALCIKAGIPCIPMALVGATEAMPRGRNWPVPGRPPVYVAFGDPLVAGEGESVDDFNQRIEKTVREMHVAQKALQAAAAGTNVHDYPQLEADAGAPEGQADDNDSTRGAA</sequence>
<dbReference type="GO" id="GO:0003841">
    <property type="term" value="F:1-acylglycerol-3-phosphate O-acyltransferase activity"/>
    <property type="evidence" value="ECO:0007669"/>
    <property type="project" value="TreeGrafter"/>
</dbReference>
<name>A0A917B011_9MICO</name>
<gene>
    <name evidence="5" type="ORF">GCM10011399_00930</name>
</gene>
<dbReference type="CDD" id="cd07989">
    <property type="entry name" value="LPLAT_AGPAT-like"/>
    <property type="match status" value="1"/>
</dbReference>
<dbReference type="PANTHER" id="PTHR10434:SF11">
    <property type="entry name" value="1-ACYL-SN-GLYCEROL-3-PHOSPHATE ACYLTRANSFERASE"/>
    <property type="match status" value="1"/>
</dbReference>
<organism evidence="5 6">
    <name type="scientific">Subtercola lobariae</name>
    <dbReference type="NCBI Taxonomy" id="1588641"/>
    <lineage>
        <taxon>Bacteria</taxon>
        <taxon>Bacillati</taxon>
        <taxon>Actinomycetota</taxon>
        <taxon>Actinomycetes</taxon>
        <taxon>Micrococcales</taxon>
        <taxon>Microbacteriaceae</taxon>
        <taxon>Subtercola</taxon>
    </lineage>
</organism>
<dbReference type="SUPFAM" id="SSF69593">
    <property type="entry name" value="Glycerol-3-phosphate (1)-acyltransferase"/>
    <property type="match status" value="1"/>
</dbReference>
<dbReference type="PANTHER" id="PTHR10434">
    <property type="entry name" value="1-ACYL-SN-GLYCEROL-3-PHOSPHATE ACYLTRANSFERASE"/>
    <property type="match status" value="1"/>
</dbReference>
<keyword evidence="2" id="KW-0012">Acyltransferase</keyword>
<dbReference type="AlphaFoldDB" id="A0A917B011"/>
<dbReference type="RefSeq" id="WP_229715024.1">
    <property type="nucleotide sequence ID" value="NZ_BMGP01000001.1"/>
</dbReference>
<evidence type="ECO:0000256" key="2">
    <source>
        <dbReference type="ARBA" id="ARBA00023315"/>
    </source>
</evidence>
<dbReference type="InterPro" id="IPR002123">
    <property type="entry name" value="Plipid/glycerol_acylTrfase"/>
</dbReference>
<evidence type="ECO:0000256" key="3">
    <source>
        <dbReference type="SAM" id="MobiDB-lite"/>
    </source>
</evidence>
<proteinExistence type="predicted"/>
<comment type="caution">
    <text evidence="5">The sequence shown here is derived from an EMBL/GenBank/DDBJ whole genome shotgun (WGS) entry which is preliminary data.</text>
</comment>
<dbReference type="EMBL" id="BMGP01000001">
    <property type="protein sequence ID" value="GGF10938.1"/>
    <property type="molecule type" value="Genomic_DNA"/>
</dbReference>
<keyword evidence="6" id="KW-1185">Reference proteome</keyword>
<dbReference type="SMART" id="SM00563">
    <property type="entry name" value="PlsC"/>
    <property type="match status" value="1"/>
</dbReference>
<dbReference type="Pfam" id="PF01553">
    <property type="entry name" value="Acyltransferase"/>
    <property type="match status" value="1"/>
</dbReference>
<feature type="region of interest" description="Disordered" evidence="3">
    <location>
        <begin position="235"/>
        <end position="257"/>
    </location>
</feature>
<evidence type="ECO:0000259" key="4">
    <source>
        <dbReference type="SMART" id="SM00563"/>
    </source>
</evidence>
<evidence type="ECO:0000313" key="6">
    <source>
        <dbReference type="Proteomes" id="UP000598775"/>
    </source>
</evidence>
<keyword evidence="1" id="KW-0808">Transferase</keyword>
<evidence type="ECO:0000313" key="5">
    <source>
        <dbReference type="EMBL" id="GGF10938.1"/>
    </source>
</evidence>
<dbReference type="Proteomes" id="UP000598775">
    <property type="component" value="Unassembled WGS sequence"/>
</dbReference>
<evidence type="ECO:0000256" key="1">
    <source>
        <dbReference type="ARBA" id="ARBA00022679"/>
    </source>
</evidence>